<proteinExistence type="inferred from homology"/>
<evidence type="ECO:0000256" key="6">
    <source>
        <dbReference type="ARBA" id="ARBA00023136"/>
    </source>
</evidence>
<dbReference type="PANTHER" id="PTHR33452:SF1">
    <property type="entry name" value="INNER MEMBRANE PROTEIN YPHA-RELATED"/>
    <property type="match status" value="1"/>
</dbReference>
<comment type="subcellular location">
    <subcellularLocation>
        <location evidence="1">Cell membrane</location>
        <topology evidence="1">Multi-pass membrane protein</topology>
    </subcellularLocation>
</comment>
<name>A0A2T0WWG7_9RHOB</name>
<reference evidence="8 9" key="1">
    <citation type="submission" date="2018-03" db="EMBL/GenBank/DDBJ databases">
        <title>Genomic Encyclopedia of Archaeal and Bacterial Type Strains, Phase II (KMG-II): from individual species to whole genera.</title>
        <authorList>
            <person name="Goeker M."/>
        </authorList>
    </citation>
    <scope>NUCLEOTIDE SEQUENCE [LARGE SCALE GENOMIC DNA]</scope>
    <source>
        <strain evidence="8 9">DSM 100212</strain>
    </source>
</reference>
<comment type="similarity">
    <text evidence="2">Belongs to the DoxX family.</text>
</comment>
<evidence type="ECO:0000256" key="5">
    <source>
        <dbReference type="ARBA" id="ARBA00022989"/>
    </source>
</evidence>
<keyword evidence="9" id="KW-1185">Reference proteome</keyword>
<evidence type="ECO:0000256" key="4">
    <source>
        <dbReference type="ARBA" id="ARBA00022692"/>
    </source>
</evidence>
<dbReference type="InterPro" id="IPR051907">
    <property type="entry name" value="DoxX-like_oxidoreductase"/>
</dbReference>
<evidence type="ECO:0000256" key="1">
    <source>
        <dbReference type="ARBA" id="ARBA00004651"/>
    </source>
</evidence>
<keyword evidence="6 7" id="KW-0472">Membrane</keyword>
<gene>
    <name evidence="8" type="ORF">CLV74_10441</name>
</gene>
<dbReference type="PANTHER" id="PTHR33452">
    <property type="entry name" value="OXIDOREDUCTASE CATD-RELATED"/>
    <property type="match status" value="1"/>
</dbReference>
<organism evidence="8 9">
    <name type="scientific">Donghicola tyrosinivorans</name>
    <dbReference type="NCBI Taxonomy" id="1652492"/>
    <lineage>
        <taxon>Bacteria</taxon>
        <taxon>Pseudomonadati</taxon>
        <taxon>Pseudomonadota</taxon>
        <taxon>Alphaproteobacteria</taxon>
        <taxon>Rhodobacterales</taxon>
        <taxon>Roseobacteraceae</taxon>
        <taxon>Donghicola</taxon>
    </lineage>
</organism>
<dbReference type="Pfam" id="PF07681">
    <property type="entry name" value="DoxX"/>
    <property type="match status" value="1"/>
</dbReference>
<feature type="transmembrane region" description="Helical" evidence="7">
    <location>
        <begin position="7"/>
        <end position="27"/>
    </location>
</feature>
<keyword evidence="4 7" id="KW-0812">Transmembrane</keyword>
<dbReference type="GO" id="GO:0005886">
    <property type="term" value="C:plasma membrane"/>
    <property type="evidence" value="ECO:0007669"/>
    <property type="project" value="UniProtKB-SubCell"/>
</dbReference>
<protein>
    <submittedName>
        <fullName evidence="8">Putative oxidoreductase</fullName>
    </submittedName>
</protein>
<evidence type="ECO:0000313" key="9">
    <source>
        <dbReference type="Proteomes" id="UP000238392"/>
    </source>
</evidence>
<evidence type="ECO:0000256" key="3">
    <source>
        <dbReference type="ARBA" id="ARBA00022475"/>
    </source>
</evidence>
<feature type="transmembrane region" description="Helical" evidence="7">
    <location>
        <begin position="64"/>
        <end position="88"/>
    </location>
</feature>
<keyword evidence="5 7" id="KW-1133">Transmembrane helix</keyword>
<evidence type="ECO:0000256" key="7">
    <source>
        <dbReference type="SAM" id="Phobius"/>
    </source>
</evidence>
<dbReference type="AlphaFoldDB" id="A0A2T0WWG7"/>
<feature type="transmembrane region" description="Helical" evidence="7">
    <location>
        <begin position="108"/>
        <end position="127"/>
    </location>
</feature>
<dbReference type="OrthoDB" id="5382961at2"/>
<dbReference type="Proteomes" id="UP000238392">
    <property type="component" value="Unassembled WGS sequence"/>
</dbReference>
<feature type="transmembrane region" description="Helical" evidence="7">
    <location>
        <begin position="39"/>
        <end position="57"/>
    </location>
</feature>
<dbReference type="EMBL" id="PVTQ01000004">
    <property type="protein sequence ID" value="PRY91029.1"/>
    <property type="molecule type" value="Genomic_DNA"/>
</dbReference>
<comment type="caution">
    <text evidence="8">The sequence shown here is derived from an EMBL/GenBank/DDBJ whole genome shotgun (WGS) entry which is preliminary data.</text>
</comment>
<sequence>MTSTKQIDLAALILRVASGALFLAHGWMKVSVFTIPGTVGYFESLGLPGFVAYLTILAELGGGLALIAGIGTRLVSLALIPVLLGATWAHSGNGWTFSNEGGGWEFPLFWAAAQATIALIGAGRYAVKIPVLNRALGQFA</sequence>
<keyword evidence="3" id="KW-1003">Cell membrane</keyword>
<evidence type="ECO:0000256" key="2">
    <source>
        <dbReference type="ARBA" id="ARBA00006679"/>
    </source>
</evidence>
<evidence type="ECO:0000313" key="8">
    <source>
        <dbReference type="EMBL" id="PRY91029.1"/>
    </source>
</evidence>
<accession>A0A2T0WWG7</accession>
<dbReference type="InterPro" id="IPR032808">
    <property type="entry name" value="DoxX"/>
</dbReference>